<proteinExistence type="predicted"/>
<feature type="compositionally biased region" description="Basic and acidic residues" evidence="1">
    <location>
        <begin position="34"/>
        <end position="44"/>
    </location>
</feature>
<accession>A0A4Z2IE74</accession>
<dbReference type="Proteomes" id="UP000314294">
    <property type="component" value="Unassembled WGS sequence"/>
</dbReference>
<reference evidence="2 3" key="1">
    <citation type="submission" date="2019-03" db="EMBL/GenBank/DDBJ databases">
        <title>First draft genome of Liparis tanakae, snailfish: a comprehensive survey of snailfish specific genes.</title>
        <authorList>
            <person name="Kim W."/>
            <person name="Song I."/>
            <person name="Jeong J.-H."/>
            <person name="Kim D."/>
            <person name="Kim S."/>
            <person name="Ryu S."/>
            <person name="Song J.Y."/>
            <person name="Lee S.K."/>
        </authorList>
    </citation>
    <scope>NUCLEOTIDE SEQUENCE [LARGE SCALE GENOMIC DNA]</scope>
    <source>
        <tissue evidence="2">Muscle</tissue>
    </source>
</reference>
<sequence length="151" mass="16973">MLYIYDTVIIPNDCLISIINVLFSSSQLASRQKHPAEERLRTLRLEPVGQRRQTGETPLPQHREHGREREPPPAAVSHPLAPPPLLGQGSLHQRGRPDLLRHAEDIALQQHRPAQRVGLRSLWLLPPGQQHVPGRPAEKPDALRLFPGTRG</sequence>
<evidence type="ECO:0000313" key="2">
    <source>
        <dbReference type="EMBL" id="TNN76399.1"/>
    </source>
</evidence>
<dbReference type="AlphaFoldDB" id="A0A4Z2IE74"/>
<name>A0A4Z2IE74_9TELE</name>
<dbReference type="EMBL" id="SRLO01000093">
    <property type="protein sequence ID" value="TNN76399.1"/>
    <property type="molecule type" value="Genomic_DNA"/>
</dbReference>
<feature type="compositionally biased region" description="Basic and acidic residues" evidence="1">
    <location>
        <begin position="61"/>
        <end position="71"/>
    </location>
</feature>
<feature type="region of interest" description="Disordered" evidence="1">
    <location>
        <begin position="30"/>
        <end position="93"/>
    </location>
</feature>
<protein>
    <submittedName>
        <fullName evidence="2">Uncharacterized protein</fullName>
    </submittedName>
</protein>
<organism evidence="2 3">
    <name type="scientific">Liparis tanakae</name>
    <name type="common">Tanaka's snailfish</name>
    <dbReference type="NCBI Taxonomy" id="230148"/>
    <lineage>
        <taxon>Eukaryota</taxon>
        <taxon>Metazoa</taxon>
        <taxon>Chordata</taxon>
        <taxon>Craniata</taxon>
        <taxon>Vertebrata</taxon>
        <taxon>Euteleostomi</taxon>
        <taxon>Actinopterygii</taxon>
        <taxon>Neopterygii</taxon>
        <taxon>Teleostei</taxon>
        <taxon>Neoteleostei</taxon>
        <taxon>Acanthomorphata</taxon>
        <taxon>Eupercaria</taxon>
        <taxon>Perciformes</taxon>
        <taxon>Cottioidei</taxon>
        <taxon>Cottales</taxon>
        <taxon>Liparidae</taxon>
        <taxon>Liparis</taxon>
    </lineage>
</organism>
<comment type="caution">
    <text evidence="2">The sequence shown here is derived from an EMBL/GenBank/DDBJ whole genome shotgun (WGS) entry which is preliminary data.</text>
</comment>
<keyword evidence="3" id="KW-1185">Reference proteome</keyword>
<gene>
    <name evidence="2" type="ORF">EYF80_013264</name>
</gene>
<feature type="region of interest" description="Disordered" evidence="1">
    <location>
        <begin position="129"/>
        <end position="151"/>
    </location>
</feature>
<evidence type="ECO:0000256" key="1">
    <source>
        <dbReference type="SAM" id="MobiDB-lite"/>
    </source>
</evidence>
<evidence type="ECO:0000313" key="3">
    <source>
        <dbReference type="Proteomes" id="UP000314294"/>
    </source>
</evidence>